<name>A0A1X1YKE9_9MYCO</name>
<gene>
    <name evidence="1" type="ORF">AWC16_10810</name>
</gene>
<dbReference type="EMBL" id="LQPG01000017">
    <property type="protein sequence ID" value="ORW11568.1"/>
    <property type="molecule type" value="Genomic_DNA"/>
</dbReference>
<dbReference type="AlphaFoldDB" id="A0A1X1YKE9"/>
<organism evidence="1 2">
    <name type="scientific">Mycolicibacter longobardus</name>
    <dbReference type="NCBI Taxonomy" id="1108812"/>
    <lineage>
        <taxon>Bacteria</taxon>
        <taxon>Bacillati</taxon>
        <taxon>Actinomycetota</taxon>
        <taxon>Actinomycetes</taxon>
        <taxon>Mycobacteriales</taxon>
        <taxon>Mycobacteriaceae</taxon>
        <taxon>Mycolicibacter</taxon>
    </lineage>
</organism>
<protein>
    <submittedName>
        <fullName evidence="1">Uncharacterized protein</fullName>
    </submittedName>
</protein>
<proteinExistence type="predicted"/>
<evidence type="ECO:0000313" key="1">
    <source>
        <dbReference type="EMBL" id="ORW11568.1"/>
    </source>
</evidence>
<reference evidence="1 2" key="1">
    <citation type="submission" date="2016-01" db="EMBL/GenBank/DDBJ databases">
        <title>The new phylogeny of the genus Mycobacterium.</title>
        <authorList>
            <person name="Tarcisio F."/>
            <person name="Conor M."/>
            <person name="Antonella G."/>
            <person name="Elisabetta G."/>
            <person name="Giulia F.S."/>
            <person name="Sara T."/>
            <person name="Anna F."/>
            <person name="Clotilde B."/>
            <person name="Roberto B."/>
            <person name="Veronica D.S."/>
            <person name="Fabio R."/>
            <person name="Monica P."/>
            <person name="Olivier J."/>
            <person name="Enrico T."/>
            <person name="Nicola S."/>
        </authorList>
    </citation>
    <scope>NUCLEOTIDE SEQUENCE [LARGE SCALE GENOMIC DNA]</scope>
    <source>
        <strain evidence="1 2">DSM 45394</strain>
    </source>
</reference>
<accession>A0A1X1YKE9</accession>
<sequence length="92" mass="10260">MQAEGSGALGHSGRMRAQLYGHSTAPDLAVLIVIDYRSRRPKYKPWHFTAVVALIRSPDNDLALLASDTFHQQLNIVRVTVLVSDDFLDLIE</sequence>
<keyword evidence="2" id="KW-1185">Reference proteome</keyword>
<dbReference type="Proteomes" id="UP000193866">
    <property type="component" value="Unassembled WGS sequence"/>
</dbReference>
<comment type="caution">
    <text evidence="1">The sequence shown here is derived from an EMBL/GenBank/DDBJ whole genome shotgun (WGS) entry which is preliminary data.</text>
</comment>
<evidence type="ECO:0000313" key="2">
    <source>
        <dbReference type="Proteomes" id="UP000193866"/>
    </source>
</evidence>